<protein>
    <submittedName>
        <fullName evidence="1">Uncharacterized protein</fullName>
    </submittedName>
</protein>
<dbReference type="Proteomes" id="UP000623467">
    <property type="component" value="Unassembled WGS sequence"/>
</dbReference>
<sequence>MLWEGKVHALGCLSGGPYAGGFKHAFGRQNSGSIPSACSEVREQDAMKSDKLTMASLHPTQAHSFAHNNILAGNSCKIWYKIEVFAATPFPLFSLDCADSWSSSVIWLLEAMRAVTLPRLHGQQTSQLNDEDFPFYRRLLMHCCDSCPPTAAY</sequence>
<evidence type="ECO:0000313" key="2">
    <source>
        <dbReference type="Proteomes" id="UP000623467"/>
    </source>
</evidence>
<gene>
    <name evidence="1" type="ORF">MSAN_00318600</name>
</gene>
<comment type="caution">
    <text evidence="1">The sequence shown here is derived from an EMBL/GenBank/DDBJ whole genome shotgun (WGS) entry which is preliminary data.</text>
</comment>
<reference evidence="1" key="1">
    <citation type="submission" date="2020-05" db="EMBL/GenBank/DDBJ databases">
        <title>Mycena genomes resolve the evolution of fungal bioluminescence.</title>
        <authorList>
            <person name="Tsai I.J."/>
        </authorList>
    </citation>
    <scope>NUCLEOTIDE SEQUENCE</scope>
    <source>
        <strain evidence="1">160909Yilan</strain>
    </source>
</reference>
<name>A0A8H6Z8N6_9AGAR</name>
<proteinExistence type="predicted"/>
<accession>A0A8H6Z8N6</accession>
<evidence type="ECO:0000313" key="1">
    <source>
        <dbReference type="EMBL" id="KAF7374348.1"/>
    </source>
</evidence>
<dbReference type="EMBL" id="JACAZH010000002">
    <property type="protein sequence ID" value="KAF7374348.1"/>
    <property type="molecule type" value="Genomic_DNA"/>
</dbReference>
<keyword evidence="2" id="KW-1185">Reference proteome</keyword>
<dbReference type="AlphaFoldDB" id="A0A8H6Z8N6"/>
<organism evidence="1 2">
    <name type="scientific">Mycena sanguinolenta</name>
    <dbReference type="NCBI Taxonomy" id="230812"/>
    <lineage>
        <taxon>Eukaryota</taxon>
        <taxon>Fungi</taxon>
        <taxon>Dikarya</taxon>
        <taxon>Basidiomycota</taxon>
        <taxon>Agaricomycotina</taxon>
        <taxon>Agaricomycetes</taxon>
        <taxon>Agaricomycetidae</taxon>
        <taxon>Agaricales</taxon>
        <taxon>Marasmiineae</taxon>
        <taxon>Mycenaceae</taxon>
        <taxon>Mycena</taxon>
    </lineage>
</organism>